<dbReference type="SUPFAM" id="SSF144091">
    <property type="entry name" value="Rhomboid-like"/>
    <property type="match status" value="1"/>
</dbReference>
<evidence type="ECO:0000256" key="2">
    <source>
        <dbReference type="ARBA" id="ARBA00009045"/>
    </source>
</evidence>
<dbReference type="GO" id="GO:0004252">
    <property type="term" value="F:serine-type endopeptidase activity"/>
    <property type="evidence" value="ECO:0007669"/>
    <property type="project" value="InterPro"/>
</dbReference>
<evidence type="ECO:0000256" key="3">
    <source>
        <dbReference type="ARBA" id="ARBA00022692"/>
    </source>
</evidence>
<evidence type="ECO:0000256" key="6">
    <source>
        <dbReference type="ARBA" id="ARBA00023136"/>
    </source>
</evidence>
<dbReference type="AlphaFoldDB" id="A0AA38X0V5"/>
<keyword evidence="3 7" id="KW-0812">Transmembrane</keyword>
<dbReference type="InterPro" id="IPR022764">
    <property type="entry name" value="Peptidase_S54_rhomboid_dom"/>
</dbReference>
<organism evidence="9 10">
    <name type="scientific">Cladophialophora chaetospira</name>
    <dbReference type="NCBI Taxonomy" id="386627"/>
    <lineage>
        <taxon>Eukaryota</taxon>
        <taxon>Fungi</taxon>
        <taxon>Dikarya</taxon>
        <taxon>Ascomycota</taxon>
        <taxon>Pezizomycotina</taxon>
        <taxon>Eurotiomycetes</taxon>
        <taxon>Chaetothyriomycetidae</taxon>
        <taxon>Chaetothyriales</taxon>
        <taxon>Herpotrichiellaceae</taxon>
        <taxon>Cladophialophora</taxon>
    </lineage>
</organism>
<evidence type="ECO:0000256" key="7">
    <source>
        <dbReference type="SAM" id="Phobius"/>
    </source>
</evidence>
<evidence type="ECO:0000313" key="10">
    <source>
        <dbReference type="Proteomes" id="UP001172673"/>
    </source>
</evidence>
<evidence type="ECO:0000256" key="5">
    <source>
        <dbReference type="ARBA" id="ARBA00022989"/>
    </source>
</evidence>
<dbReference type="EMBL" id="JAPDRK010000018">
    <property type="protein sequence ID" value="KAJ9604721.1"/>
    <property type="molecule type" value="Genomic_DNA"/>
</dbReference>
<feature type="domain" description="Peptidase S54 rhomboid" evidence="8">
    <location>
        <begin position="124"/>
        <end position="183"/>
    </location>
</feature>
<feature type="transmembrane region" description="Helical" evidence="7">
    <location>
        <begin position="164"/>
        <end position="183"/>
    </location>
</feature>
<dbReference type="GO" id="GO:0016020">
    <property type="term" value="C:membrane"/>
    <property type="evidence" value="ECO:0007669"/>
    <property type="project" value="UniProtKB-SubCell"/>
</dbReference>
<dbReference type="Proteomes" id="UP001172673">
    <property type="component" value="Unassembled WGS sequence"/>
</dbReference>
<keyword evidence="10" id="KW-1185">Reference proteome</keyword>
<sequence length="218" mass="24520">MDAILLECSIWSQLSNRARERVQRTFATYRDLPKSRDALRGVHTELLRRLYGDPAARGIMWFSSASKGIASSVGVFVAWNWSLGALPHQRDSKGRAQARTAQQVSLFEKLSNNFTIKLEDVQKHRWWTLITPAFSHLELSHIFGNLMAFYTFSTMAIRGGLPALGYGMLLLGSAVSGHLGFYIKKLGGTESKCDDSTSQAQVRYKRSDKLKRSGYQVQ</sequence>
<keyword evidence="6 7" id="KW-0472">Membrane</keyword>
<comment type="caution">
    <text evidence="9">The sequence shown here is derived from an EMBL/GenBank/DDBJ whole genome shotgun (WGS) entry which is preliminary data.</text>
</comment>
<evidence type="ECO:0000259" key="8">
    <source>
        <dbReference type="Pfam" id="PF01694"/>
    </source>
</evidence>
<dbReference type="Pfam" id="PF01694">
    <property type="entry name" value="Rhomboid"/>
    <property type="match status" value="1"/>
</dbReference>
<accession>A0AA38X0V5</accession>
<dbReference type="InterPro" id="IPR035952">
    <property type="entry name" value="Rhomboid-like_sf"/>
</dbReference>
<keyword evidence="5 7" id="KW-1133">Transmembrane helix</keyword>
<protein>
    <recommendedName>
        <fullName evidence="8">Peptidase S54 rhomboid domain-containing protein</fullName>
    </recommendedName>
</protein>
<evidence type="ECO:0000256" key="4">
    <source>
        <dbReference type="ARBA" id="ARBA00022801"/>
    </source>
</evidence>
<evidence type="ECO:0000313" key="9">
    <source>
        <dbReference type="EMBL" id="KAJ9604721.1"/>
    </source>
</evidence>
<comment type="subcellular location">
    <subcellularLocation>
        <location evidence="1">Membrane</location>
        <topology evidence="1">Multi-pass membrane protein</topology>
    </subcellularLocation>
</comment>
<dbReference type="PANTHER" id="PTHR43731:SF14">
    <property type="entry name" value="PRESENILIN-ASSOCIATED RHOMBOID-LIKE PROTEIN, MITOCHONDRIAL"/>
    <property type="match status" value="1"/>
</dbReference>
<name>A0AA38X0V5_9EURO</name>
<comment type="similarity">
    <text evidence="2">Belongs to the peptidase S54 family.</text>
</comment>
<reference evidence="9" key="1">
    <citation type="submission" date="2022-10" db="EMBL/GenBank/DDBJ databases">
        <title>Culturing micro-colonial fungi from biological soil crusts in the Mojave desert and describing Neophaeococcomyces mojavensis, and introducing the new genera and species Taxawa tesnikishii.</title>
        <authorList>
            <person name="Kurbessoian T."/>
            <person name="Stajich J.E."/>
        </authorList>
    </citation>
    <scope>NUCLEOTIDE SEQUENCE</scope>
    <source>
        <strain evidence="9">TK_41</strain>
    </source>
</reference>
<dbReference type="Gene3D" id="1.20.1540.10">
    <property type="entry name" value="Rhomboid-like"/>
    <property type="match status" value="1"/>
</dbReference>
<dbReference type="PANTHER" id="PTHR43731">
    <property type="entry name" value="RHOMBOID PROTEASE"/>
    <property type="match status" value="1"/>
</dbReference>
<gene>
    <name evidence="9" type="ORF">H2200_010835</name>
</gene>
<keyword evidence="4" id="KW-0378">Hydrolase</keyword>
<evidence type="ECO:0000256" key="1">
    <source>
        <dbReference type="ARBA" id="ARBA00004141"/>
    </source>
</evidence>
<proteinExistence type="inferred from homology"/>
<dbReference type="InterPro" id="IPR050925">
    <property type="entry name" value="Rhomboid_protease_S54"/>
</dbReference>